<dbReference type="AlphaFoldDB" id="A0AAV2N9R2"/>
<dbReference type="PANTHER" id="PTHR11461">
    <property type="entry name" value="SERINE PROTEASE INHIBITOR, SERPIN"/>
    <property type="match status" value="1"/>
</dbReference>
<dbReference type="InterPro" id="IPR042178">
    <property type="entry name" value="Serpin_sf_1"/>
</dbReference>
<dbReference type="EMBL" id="OZ034835">
    <property type="protein sequence ID" value="CAL1676610.1"/>
    <property type="molecule type" value="Genomic_DNA"/>
</dbReference>
<dbReference type="GO" id="GO:0005615">
    <property type="term" value="C:extracellular space"/>
    <property type="evidence" value="ECO:0007669"/>
    <property type="project" value="InterPro"/>
</dbReference>
<organism evidence="7 8">
    <name type="scientific">Lasius platythorax</name>
    <dbReference type="NCBI Taxonomy" id="488582"/>
    <lineage>
        <taxon>Eukaryota</taxon>
        <taxon>Metazoa</taxon>
        <taxon>Ecdysozoa</taxon>
        <taxon>Arthropoda</taxon>
        <taxon>Hexapoda</taxon>
        <taxon>Insecta</taxon>
        <taxon>Pterygota</taxon>
        <taxon>Neoptera</taxon>
        <taxon>Endopterygota</taxon>
        <taxon>Hymenoptera</taxon>
        <taxon>Apocrita</taxon>
        <taxon>Aculeata</taxon>
        <taxon>Formicoidea</taxon>
        <taxon>Formicidae</taxon>
        <taxon>Formicinae</taxon>
        <taxon>Lasius</taxon>
        <taxon>Lasius</taxon>
    </lineage>
</organism>
<name>A0AAV2N9R2_9HYME</name>
<feature type="signal peptide" evidence="5">
    <location>
        <begin position="1"/>
        <end position="16"/>
    </location>
</feature>
<evidence type="ECO:0000313" key="8">
    <source>
        <dbReference type="Proteomes" id="UP001497644"/>
    </source>
</evidence>
<dbReference type="InterPro" id="IPR023796">
    <property type="entry name" value="Serpin_dom"/>
</dbReference>
<dbReference type="GO" id="GO:0004867">
    <property type="term" value="F:serine-type endopeptidase inhibitor activity"/>
    <property type="evidence" value="ECO:0007669"/>
    <property type="project" value="UniProtKB-KW"/>
</dbReference>
<dbReference type="InterPro" id="IPR000215">
    <property type="entry name" value="Serpin_fam"/>
</dbReference>
<evidence type="ECO:0000256" key="5">
    <source>
        <dbReference type="SAM" id="SignalP"/>
    </source>
</evidence>
<dbReference type="InterPro" id="IPR042185">
    <property type="entry name" value="Serpin_sf_2"/>
</dbReference>
<evidence type="ECO:0000256" key="1">
    <source>
        <dbReference type="ARBA" id="ARBA00022690"/>
    </source>
</evidence>
<feature type="domain" description="Serpin" evidence="6">
    <location>
        <begin position="128"/>
        <end position="675"/>
    </location>
</feature>
<feature type="region of interest" description="Disordered" evidence="4">
    <location>
        <begin position="52"/>
        <end position="82"/>
    </location>
</feature>
<dbReference type="Gene3D" id="2.30.39.10">
    <property type="entry name" value="Alpha-1-antitrypsin, domain 1"/>
    <property type="match status" value="1"/>
</dbReference>
<dbReference type="SMART" id="SM00093">
    <property type="entry name" value="SERPIN"/>
    <property type="match status" value="1"/>
</dbReference>
<feature type="chain" id="PRO_5043988028" description="Serpin domain-containing protein" evidence="5">
    <location>
        <begin position="17"/>
        <end position="682"/>
    </location>
</feature>
<keyword evidence="1" id="KW-0646">Protease inhibitor</keyword>
<dbReference type="InterPro" id="IPR023795">
    <property type="entry name" value="Serpin_CS"/>
</dbReference>
<protein>
    <recommendedName>
        <fullName evidence="6">Serpin domain-containing protein</fullName>
    </recommendedName>
</protein>
<evidence type="ECO:0000256" key="3">
    <source>
        <dbReference type="RuleBase" id="RU000411"/>
    </source>
</evidence>
<feature type="compositionally biased region" description="Polar residues" evidence="4">
    <location>
        <begin position="52"/>
        <end position="66"/>
    </location>
</feature>
<dbReference type="Gene3D" id="3.30.497.10">
    <property type="entry name" value="Antithrombin, subunit I, domain 2"/>
    <property type="match status" value="2"/>
</dbReference>
<dbReference type="FunFam" id="2.30.39.10:FF:000035">
    <property type="entry name" value="Serine protease inhibitor (serpin) 16"/>
    <property type="match status" value="1"/>
</dbReference>
<dbReference type="CDD" id="cd00172">
    <property type="entry name" value="serpin"/>
    <property type="match status" value="1"/>
</dbReference>
<dbReference type="SUPFAM" id="SSF56574">
    <property type="entry name" value="Serpins"/>
    <property type="match status" value="2"/>
</dbReference>
<keyword evidence="5" id="KW-0732">Signal</keyword>
<dbReference type="GO" id="GO:0045861">
    <property type="term" value="P:negative regulation of proteolysis"/>
    <property type="evidence" value="ECO:0007669"/>
    <property type="project" value="UniProtKB-ARBA"/>
</dbReference>
<evidence type="ECO:0000256" key="2">
    <source>
        <dbReference type="ARBA" id="ARBA00022900"/>
    </source>
</evidence>
<accession>A0AAV2N9R2</accession>
<gene>
    <name evidence="7" type="ORF">LPLAT_LOCUS2764</name>
</gene>
<keyword evidence="2" id="KW-0722">Serine protease inhibitor</keyword>
<dbReference type="Proteomes" id="UP001497644">
    <property type="component" value="Chromosome 12"/>
</dbReference>
<dbReference type="Pfam" id="PF00079">
    <property type="entry name" value="Serpin"/>
    <property type="match status" value="2"/>
</dbReference>
<comment type="similarity">
    <text evidence="3">Belongs to the serpin family.</text>
</comment>
<dbReference type="InterPro" id="IPR036186">
    <property type="entry name" value="Serpin_sf"/>
</dbReference>
<dbReference type="PANTHER" id="PTHR11461:SF342">
    <property type="entry name" value="SERINE PROTEASE INHIBITOR 28DC"/>
    <property type="match status" value="1"/>
</dbReference>
<evidence type="ECO:0000256" key="4">
    <source>
        <dbReference type="SAM" id="MobiDB-lite"/>
    </source>
</evidence>
<keyword evidence="8" id="KW-1185">Reference proteome</keyword>
<evidence type="ECO:0000259" key="6">
    <source>
        <dbReference type="SMART" id="SM00093"/>
    </source>
</evidence>
<evidence type="ECO:0000313" key="7">
    <source>
        <dbReference type="EMBL" id="CAL1676610.1"/>
    </source>
</evidence>
<proteinExistence type="inferred from homology"/>
<dbReference type="PROSITE" id="PS00284">
    <property type="entry name" value="SERPIN"/>
    <property type="match status" value="1"/>
</dbReference>
<sequence length="682" mass="76495">MARIWLLFGLLALAGGQLVYPDQYERMTVGASRAPVLGLLAPALQTVSNNQSVQIDNQSNRESVPQSGVAGPETARISPTTQLPLYPSVSPIANSTTSPLLENWSNHVNDIIARGIMKFSLDLDKAIYNTQGTSAANHRENVIFSPLSVAVALSLVLLGSAGRTFDEVSRVLGLETGIDISKHSEIVHQTFGQLLDIANYRIEGSNKPRVDSASGVFVQKGYPIRPEFRAISENVYKSEVINLDFERKGKEAEETINNWVKERTMGKIDGILNSEPDPTTTVILLSALYFKGEWNQHFLEGMTQRREFFVEPNDAIGIDMMYNGGNFPFYEDKSLGVKILALPYKGLEMSMYVLLPKVEGATALKSFQDQLTVETIEHLINNLKNETCIIGFPRMKLSSTLSLNNALQSLGLRSLFDMKTADLSLLSGGYGQGSATAPIPQVPSQISRQVFPEQLSSKTDEYLIFSRIGDNNNQSVNNGARRNFFRYEDKERGVNIEQWSTGFHMQKIRRTRRNVLDGKRHNVTSSRTTYITENDGLEKVAPKISDENTRYVSLEQNKYRFQNAEKNTKNRKRRQSRPIDENFLRFMQSKNFPSYGLDNLRNSANLVNPGLFADEVLHKVHMDVTEKGTEAAATTGVLLRRDGSQKKLIANRPFIFFIRHDPTKLVLFWGTVNAPIPNYVVR</sequence>
<reference evidence="7" key="1">
    <citation type="submission" date="2024-04" db="EMBL/GenBank/DDBJ databases">
        <authorList>
            <consortium name="Molecular Ecology Group"/>
        </authorList>
    </citation>
    <scope>NUCLEOTIDE SEQUENCE</scope>
</reference>